<protein>
    <submittedName>
        <fullName evidence="4">Uncharacterized protein</fullName>
    </submittedName>
</protein>
<keyword evidence="1" id="KW-0732">Signal</keyword>
<name>A0A136PQH7_9ACTN</name>
<dbReference type="SUPFAM" id="SSF50370">
    <property type="entry name" value="Ricin B-like lectins"/>
    <property type="match status" value="2"/>
</dbReference>
<dbReference type="GO" id="GO:0003824">
    <property type="term" value="F:catalytic activity"/>
    <property type="evidence" value="ECO:0007669"/>
    <property type="project" value="InterPro"/>
</dbReference>
<dbReference type="InterPro" id="IPR036691">
    <property type="entry name" value="Endo/exonu/phosph_ase_sf"/>
</dbReference>
<evidence type="ECO:0000313" key="5">
    <source>
        <dbReference type="Proteomes" id="UP000070620"/>
    </source>
</evidence>
<dbReference type="InterPro" id="IPR012334">
    <property type="entry name" value="Pectin_lyas_fold"/>
</dbReference>
<dbReference type="Gene3D" id="3.60.10.10">
    <property type="entry name" value="Endonuclease/exonuclease/phosphatase"/>
    <property type="match status" value="1"/>
</dbReference>
<dbReference type="Proteomes" id="UP000070620">
    <property type="component" value="Unassembled WGS sequence"/>
</dbReference>
<evidence type="ECO:0000313" key="4">
    <source>
        <dbReference type="EMBL" id="KXK60624.1"/>
    </source>
</evidence>
<dbReference type="Pfam" id="PF03372">
    <property type="entry name" value="Exo_endo_phos"/>
    <property type="match status" value="1"/>
</dbReference>
<evidence type="ECO:0000256" key="1">
    <source>
        <dbReference type="SAM" id="SignalP"/>
    </source>
</evidence>
<dbReference type="SUPFAM" id="SSF51126">
    <property type="entry name" value="Pectin lyase-like"/>
    <property type="match status" value="1"/>
</dbReference>
<dbReference type="Gene3D" id="2.80.10.50">
    <property type="match status" value="2"/>
</dbReference>
<gene>
    <name evidence="4" type="ORF">AWW66_17855</name>
</gene>
<dbReference type="PRINTS" id="PR01388">
    <property type="entry name" value="CDTOXINB"/>
</dbReference>
<dbReference type="OrthoDB" id="3882626at2"/>
<dbReference type="InterPro" id="IPR035992">
    <property type="entry name" value="Ricin_B-like_lectins"/>
</dbReference>
<dbReference type="InterPro" id="IPR011050">
    <property type="entry name" value="Pectin_lyase_fold/virulence"/>
</dbReference>
<feature type="chain" id="PRO_5007478283" evidence="1">
    <location>
        <begin position="29"/>
        <end position="1234"/>
    </location>
</feature>
<comment type="caution">
    <text evidence="4">The sequence shown here is derived from an EMBL/GenBank/DDBJ whole genome shotgun (WGS) entry which is preliminary data.</text>
</comment>
<evidence type="ECO:0000259" key="3">
    <source>
        <dbReference type="Pfam" id="PF14200"/>
    </source>
</evidence>
<accession>A0A136PQH7</accession>
<reference evidence="4 5" key="1">
    <citation type="submission" date="2016-01" db="EMBL/GenBank/DDBJ databases">
        <title>Whole genome sequence and analysis of Micromonospora rosaria DSM 803, which can produce antibacterial substance rosamicin.</title>
        <authorList>
            <person name="Yang H."/>
            <person name="He X."/>
            <person name="Zhu D."/>
        </authorList>
    </citation>
    <scope>NUCLEOTIDE SEQUENCE [LARGE SCALE GENOMIC DNA]</scope>
    <source>
        <strain evidence="4 5">DSM 803</strain>
    </source>
</reference>
<dbReference type="Gene3D" id="2.160.20.10">
    <property type="entry name" value="Single-stranded right-handed beta-helix, Pectin lyase-like"/>
    <property type="match status" value="1"/>
</dbReference>
<keyword evidence="5" id="KW-1185">Reference proteome</keyword>
<dbReference type="CDD" id="cd00161">
    <property type="entry name" value="beta-trefoil_Ricin-like"/>
    <property type="match status" value="2"/>
</dbReference>
<dbReference type="InterPro" id="IPR000772">
    <property type="entry name" value="Ricin_B_lectin"/>
</dbReference>
<dbReference type="InterPro" id="IPR003539">
    <property type="entry name" value="CD_toxinB"/>
</dbReference>
<dbReference type="InterPro" id="IPR005135">
    <property type="entry name" value="Endo/exonuclease/phosphatase"/>
</dbReference>
<feature type="domain" description="Endonuclease/exonuclease/phosphatase" evidence="2">
    <location>
        <begin position="685"/>
        <end position="923"/>
    </location>
</feature>
<dbReference type="SUPFAM" id="SSF56219">
    <property type="entry name" value="DNase I-like"/>
    <property type="match status" value="1"/>
</dbReference>
<dbReference type="Pfam" id="PF14200">
    <property type="entry name" value="RicinB_lectin_2"/>
    <property type="match status" value="1"/>
</dbReference>
<dbReference type="RefSeq" id="WP_067367490.1">
    <property type="nucleotide sequence ID" value="NZ_JBIUBN010000004.1"/>
</dbReference>
<evidence type="ECO:0000259" key="2">
    <source>
        <dbReference type="Pfam" id="PF03372"/>
    </source>
</evidence>
<organism evidence="4 5">
    <name type="scientific">Micromonospora rosaria</name>
    <dbReference type="NCBI Taxonomy" id="47874"/>
    <lineage>
        <taxon>Bacteria</taxon>
        <taxon>Bacillati</taxon>
        <taxon>Actinomycetota</taxon>
        <taxon>Actinomycetes</taxon>
        <taxon>Micromonosporales</taxon>
        <taxon>Micromonosporaceae</taxon>
        <taxon>Micromonospora</taxon>
    </lineage>
</organism>
<feature type="domain" description="Ricin B lectin" evidence="3">
    <location>
        <begin position="983"/>
        <end position="1055"/>
    </location>
</feature>
<feature type="signal peptide" evidence="1">
    <location>
        <begin position="1"/>
        <end position="28"/>
    </location>
</feature>
<dbReference type="AlphaFoldDB" id="A0A136PQH7"/>
<proteinExistence type="predicted"/>
<dbReference type="EMBL" id="LRQV01000064">
    <property type="protein sequence ID" value="KXK60624.1"/>
    <property type="molecule type" value="Genomic_DNA"/>
</dbReference>
<sequence>MQINRSAVAVALAAALLVPPWATPTAHAAGPVTRAAADPPAGRPDLGVGNRIVAGDGLPDWSRVGYLGGESLPSTSFVTGAAACRFEPARLASEFGVVADDGVDDSAGLQAAIDRVRSDCSPTSSHYRLSLIELPAGRLDVSRQLYVDANFLVIRGQGAGTGGTRLVFRPDTDTRYDTLSTDGSRWEPTTMTWGSGNDTGRGGWIWPGRSLFKVQTRDVASRYVDEWQSAPANRKDLFEGSVNQHWVSGMRVAARSGDPGFSARAGQSVVHLVSNADMSKFTLGGYVWVGAANSIKFYEQQGLTYAEHASMFENLHMRQQMFRVVAMSGSPKSITLDRPLEFDLPVDSVSDGSAPMLTETPFQSKVTPLKAVEGVGFEDFAFTQDMTGLPKLGGGSYALSPADAVHNYGNLAPEYAMHGILFKWAANSWAKGLSGTMTGSHPLVTEVARNLHIEGNTFDGAWNKGKGGNGYLRGSRVWDSLYAYNTSRNLRHFTFQWSASGNVAFRNDLDSDLNLHGGWERFNLFEGNTVRVPYQHRSGSCTANCGGEGGELDDGTWYPIWWGAGPKAIKWSGATGPQNVFHGNVLTKQTTPGGAFEPYTPYSAESPGVPSDAVHQFGSDPGNPRQFRHLAQGGSIIPDWSGREGLDYSGGQGVVTLADRRRPSLFLRDVGQLDPRVDPARKAYTWNMQGSGSSAEGSYDNKYRNTVQQLALGAEVIALQEAGSPPAGGAHLGDHAQNDFQRADGTFPPVREYRYAGSAGRPGGFLYWLHTDTSPNAPNRVNMAVATQQRVDPDAIFVVPSPMGGRPALGINVGETVYFTLHGFSGNGNDMPGLLGAIRTRMLNAGPNNGPLDWVAMGDFNRDPGTLAAALNPAQFVVHAPPTPTHPSQNPERTLDYAVVPAANGVPRITNTAVVNQPVPSDHIPVGFDLFLQGNADPPPAAAEPPVPQIALLRNAETTNVADIVRSGQTNMVVDFPYHDGYQQKWSLIRSGEFPGYYRLMNLYTGSFMGQEGGAHDARVVQWHLEAMDQLWRPEYQGDGSWTLRNRVTDQLLTVLPDLQVLAGRDWDGSARQRWFFQSEAEMNDLQEITHYPVEGSHDMVADVSGEGTGNGTPIILYQETDGANQRFNRIPAGSTGDAPCYYLVNSGRYLTSSATGNATFGAGVTLHSFRPNTDEYLWCVEPDGSSFALANRTEVNGVPTDLYLTEHGYGQQLTVDPAGPGPIQTWVWEAATS</sequence>